<protein>
    <submittedName>
        <fullName evidence="2">Uncharacterized protein</fullName>
    </submittedName>
</protein>
<feature type="compositionally biased region" description="Low complexity" evidence="1">
    <location>
        <begin position="102"/>
        <end position="115"/>
    </location>
</feature>
<evidence type="ECO:0000256" key="1">
    <source>
        <dbReference type="SAM" id="MobiDB-lite"/>
    </source>
</evidence>
<proteinExistence type="predicted"/>
<name>A0ABV1A2T7_9TELE</name>
<accession>A0ABV1A2T7</accession>
<comment type="caution">
    <text evidence="2">The sequence shown here is derived from an EMBL/GenBank/DDBJ whole genome shotgun (WGS) entry which is preliminary data.</text>
</comment>
<evidence type="ECO:0000313" key="3">
    <source>
        <dbReference type="Proteomes" id="UP001469553"/>
    </source>
</evidence>
<organism evidence="2 3">
    <name type="scientific">Ameca splendens</name>
    <dbReference type="NCBI Taxonomy" id="208324"/>
    <lineage>
        <taxon>Eukaryota</taxon>
        <taxon>Metazoa</taxon>
        <taxon>Chordata</taxon>
        <taxon>Craniata</taxon>
        <taxon>Vertebrata</taxon>
        <taxon>Euteleostomi</taxon>
        <taxon>Actinopterygii</taxon>
        <taxon>Neopterygii</taxon>
        <taxon>Teleostei</taxon>
        <taxon>Neoteleostei</taxon>
        <taxon>Acanthomorphata</taxon>
        <taxon>Ovalentaria</taxon>
        <taxon>Atherinomorphae</taxon>
        <taxon>Cyprinodontiformes</taxon>
        <taxon>Goodeidae</taxon>
        <taxon>Ameca</taxon>
    </lineage>
</organism>
<feature type="region of interest" description="Disordered" evidence="1">
    <location>
        <begin position="77"/>
        <end position="115"/>
    </location>
</feature>
<gene>
    <name evidence="2" type="ORF">AMECASPLE_035854</name>
</gene>
<evidence type="ECO:0000313" key="2">
    <source>
        <dbReference type="EMBL" id="MEQ2312869.1"/>
    </source>
</evidence>
<reference evidence="2 3" key="1">
    <citation type="submission" date="2021-06" db="EMBL/GenBank/DDBJ databases">
        <authorList>
            <person name="Palmer J.M."/>
        </authorList>
    </citation>
    <scope>NUCLEOTIDE SEQUENCE [LARGE SCALE GENOMIC DNA]</scope>
    <source>
        <strain evidence="2 3">AS_MEX2019</strain>
        <tissue evidence="2">Muscle</tissue>
    </source>
</reference>
<keyword evidence="3" id="KW-1185">Reference proteome</keyword>
<sequence>MKQKSLDGYIDLCEEIRCVHDSLMILLPVEDKEKHETWFKAKIMFTDEFIENVKEWVKSKEDDVFKNEGIFNIDDDINHDGVDNDATDPNDSVSNVGKHGNKSVTSNKSSTTSSAQIKAAAERAALIARMAVLKERHALEEQEQLIKRRKEQLDLETELAVSTAKLAVLQASDEQCHSLAFTDGMNSYFEKEKRKRTSLTTLNAMAKEYKPAACKITQQKNVAPTKSKLQTMDVRPKQPEMKTSAIKQHLDGHDQMHLEAPHILPHVATTAWNIKMERR</sequence>
<dbReference type="Proteomes" id="UP001469553">
    <property type="component" value="Unassembled WGS sequence"/>
</dbReference>
<dbReference type="EMBL" id="JAHRIP010080713">
    <property type="protein sequence ID" value="MEQ2312869.1"/>
    <property type="molecule type" value="Genomic_DNA"/>
</dbReference>